<evidence type="ECO:0000313" key="3">
    <source>
        <dbReference type="Proteomes" id="UP000017184"/>
    </source>
</evidence>
<dbReference type="STRING" id="946483.Cenrod_0830"/>
<keyword evidence="3" id="KW-1185">Reference proteome</keyword>
<evidence type="ECO:0000256" key="1">
    <source>
        <dbReference type="SAM" id="MobiDB-lite"/>
    </source>
</evidence>
<gene>
    <name evidence="2" type="ORF">Cenrod_0830</name>
</gene>
<name>U5N6N0_9BURK</name>
<proteinExistence type="predicted"/>
<protein>
    <submittedName>
        <fullName evidence="2">CRISPR-associated NE0113-family protein</fullName>
    </submittedName>
</protein>
<organism evidence="2 3">
    <name type="scientific">Candidatus Symbiobacter mobilis CR</name>
    <dbReference type="NCBI Taxonomy" id="946483"/>
    <lineage>
        <taxon>Bacteria</taxon>
        <taxon>Pseudomonadati</taxon>
        <taxon>Pseudomonadota</taxon>
        <taxon>Betaproteobacteria</taxon>
        <taxon>Burkholderiales</taxon>
        <taxon>Comamonadaceae</taxon>
    </lineage>
</organism>
<dbReference type="HOGENOM" id="CLU_2218296_0_0_4"/>
<dbReference type="AlphaFoldDB" id="U5N6N0"/>
<dbReference type="EMBL" id="CP004885">
    <property type="protein sequence ID" value="AGX86935.1"/>
    <property type="molecule type" value="Genomic_DNA"/>
</dbReference>
<accession>U5N6N0</accession>
<reference evidence="2 3" key="1">
    <citation type="journal article" date="2013" name="Genome Biol.">
        <title>Genomic analysis reveals key aspects of prokaryotic symbiosis in the phototrophic consortium "Chlorochromatium aggregatum".</title>
        <authorList>
            <person name="Liu Z."/>
            <person name="Muller J."/>
            <person name="Li T."/>
            <person name="Alvey R.M."/>
            <person name="Vogl K."/>
            <person name="Frigaard N.U."/>
            <person name="Rockwell N.C."/>
            <person name="Boyd E.S."/>
            <person name="Tomsho L.P."/>
            <person name="Schuster S.C."/>
            <person name="Henke P."/>
            <person name="Rohde M."/>
            <person name="Overmann J."/>
            <person name="Bryant D.A."/>
        </authorList>
    </citation>
    <scope>NUCLEOTIDE SEQUENCE [LARGE SCALE GENOMIC DNA]</scope>
    <source>
        <strain evidence="2">CR</strain>
    </source>
</reference>
<evidence type="ECO:0000313" key="2">
    <source>
        <dbReference type="EMBL" id="AGX86935.1"/>
    </source>
</evidence>
<feature type="region of interest" description="Disordered" evidence="1">
    <location>
        <begin position="1"/>
        <end position="29"/>
    </location>
</feature>
<dbReference type="eggNOG" id="COG0745">
    <property type="taxonomic scope" value="Bacteria"/>
</dbReference>
<dbReference type="Proteomes" id="UP000017184">
    <property type="component" value="Chromosome"/>
</dbReference>
<dbReference type="KEGG" id="cbx:Cenrod_0830"/>
<sequence length="106" mass="11515">MAHTPASLPIPPTHKTAPTLLPMKSYDSDHRHRRAARKGMDGEYFGIHNSKLHKILKNKLGPAANAYLIADGGTCPYRYQLGLSADTIAVEATMVEEGNGKSDDTL</sequence>